<dbReference type="Gene3D" id="3.10.105.10">
    <property type="entry name" value="Dipeptide-binding Protein, Domain 3"/>
    <property type="match status" value="1"/>
</dbReference>
<dbReference type="GO" id="GO:0015833">
    <property type="term" value="P:peptide transport"/>
    <property type="evidence" value="ECO:0007669"/>
    <property type="project" value="TreeGrafter"/>
</dbReference>
<feature type="domain" description="Solute-binding protein family 5" evidence="4">
    <location>
        <begin position="108"/>
        <end position="452"/>
    </location>
</feature>
<dbReference type="PANTHER" id="PTHR30290:SF38">
    <property type="entry name" value="D,D-DIPEPTIDE-BINDING PERIPLASMIC PROTEIN DDPA-RELATED"/>
    <property type="match status" value="1"/>
</dbReference>
<dbReference type="Pfam" id="PF00496">
    <property type="entry name" value="SBP_bac_5"/>
    <property type="match status" value="1"/>
</dbReference>
<accession>A0A4V3BLK9</accession>
<dbReference type="PANTHER" id="PTHR30290">
    <property type="entry name" value="PERIPLASMIC BINDING COMPONENT OF ABC TRANSPORTER"/>
    <property type="match status" value="1"/>
</dbReference>
<proteinExistence type="inferred from homology"/>
<dbReference type="InterPro" id="IPR006311">
    <property type="entry name" value="TAT_signal"/>
</dbReference>
<evidence type="ECO:0000259" key="4">
    <source>
        <dbReference type="Pfam" id="PF00496"/>
    </source>
</evidence>
<dbReference type="OrthoDB" id="9801799at2"/>
<dbReference type="GO" id="GO:1904680">
    <property type="term" value="F:peptide transmembrane transporter activity"/>
    <property type="evidence" value="ECO:0007669"/>
    <property type="project" value="TreeGrafter"/>
</dbReference>
<comment type="caution">
    <text evidence="5">The sequence shown here is derived from an EMBL/GenBank/DDBJ whole genome shotgun (WGS) entry which is preliminary data.</text>
</comment>
<feature type="compositionally biased region" description="Polar residues" evidence="3">
    <location>
        <begin position="1"/>
        <end position="11"/>
    </location>
</feature>
<dbReference type="PROSITE" id="PS51318">
    <property type="entry name" value="TAT"/>
    <property type="match status" value="1"/>
</dbReference>
<dbReference type="GO" id="GO:0043190">
    <property type="term" value="C:ATP-binding cassette (ABC) transporter complex"/>
    <property type="evidence" value="ECO:0007669"/>
    <property type="project" value="InterPro"/>
</dbReference>
<comment type="similarity">
    <text evidence="1">Belongs to the bacterial solute-binding protein 5 family.</text>
</comment>
<dbReference type="Gene3D" id="3.40.190.10">
    <property type="entry name" value="Periplasmic binding protein-like II"/>
    <property type="match status" value="1"/>
</dbReference>
<dbReference type="SUPFAM" id="SSF53850">
    <property type="entry name" value="Periplasmic binding protein-like II"/>
    <property type="match status" value="1"/>
</dbReference>
<name>A0A4V3BLK9_9RHOO</name>
<keyword evidence="2" id="KW-0732">Signal</keyword>
<dbReference type="RefSeq" id="WP_133594458.1">
    <property type="nucleotide sequence ID" value="NZ_SNVV01000023.1"/>
</dbReference>
<organism evidence="5 6">
    <name type="scientific">Azoarcus indigens</name>
    <dbReference type="NCBI Taxonomy" id="29545"/>
    <lineage>
        <taxon>Bacteria</taxon>
        <taxon>Pseudomonadati</taxon>
        <taxon>Pseudomonadota</taxon>
        <taxon>Betaproteobacteria</taxon>
        <taxon>Rhodocyclales</taxon>
        <taxon>Zoogloeaceae</taxon>
        <taxon>Azoarcus</taxon>
    </lineage>
</organism>
<dbReference type="AlphaFoldDB" id="A0A4V3BLK9"/>
<evidence type="ECO:0000256" key="1">
    <source>
        <dbReference type="ARBA" id="ARBA00005695"/>
    </source>
</evidence>
<gene>
    <name evidence="5" type="ORF">C7389_12325</name>
</gene>
<dbReference type="CDD" id="cd08503">
    <property type="entry name" value="PBP2_NikA_DppA_OppA_like_17"/>
    <property type="match status" value="1"/>
</dbReference>
<feature type="region of interest" description="Disordered" evidence="3">
    <location>
        <begin position="1"/>
        <end position="20"/>
    </location>
</feature>
<evidence type="ECO:0000256" key="3">
    <source>
        <dbReference type="SAM" id="MobiDB-lite"/>
    </source>
</evidence>
<reference evidence="5 6" key="1">
    <citation type="submission" date="2019-03" db="EMBL/GenBank/DDBJ databases">
        <title>Genomic Encyclopedia of Type Strains, Phase IV (KMG-IV): sequencing the most valuable type-strain genomes for metagenomic binning, comparative biology and taxonomic classification.</title>
        <authorList>
            <person name="Goeker M."/>
        </authorList>
    </citation>
    <scope>NUCLEOTIDE SEQUENCE [LARGE SCALE GENOMIC DNA]</scope>
    <source>
        <strain evidence="5 6">DSM 12121</strain>
    </source>
</reference>
<keyword evidence="6" id="KW-1185">Reference proteome</keyword>
<evidence type="ECO:0000313" key="6">
    <source>
        <dbReference type="Proteomes" id="UP000295129"/>
    </source>
</evidence>
<dbReference type="InterPro" id="IPR030678">
    <property type="entry name" value="Peptide/Ni-bd"/>
</dbReference>
<dbReference type="GO" id="GO:0030288">
    <property type="term" value="C:outer membrane-bounded periplasmic space"/>
    <property type="evidence" value="ECO:0007669"/>
    <property type="project" value="UniProtKB-ARBA"/>
</dbReference>
<dbReference type="EMBL" id="SNVV01000023">
    <property type="protein sequence ID" value="TDN46952.1"/>
    <property type="molecule type" value="Genomic_DNA"/>
</dbReference>
<dbReference type="InterPro" id="IPR000914">
    <property type="entry name" value="SBP_5_dom"/>
</dbReference>
<sequence>MSFPTPSSSRQGDAAAPATPGLSRRAALGRLLAGGCALPGLGLAAPAFSGLAAVAAPQPRQGGYLRVAAAAAAITDTLDPARQSNQTDYIRGKMFYNGLTELDAHLNPLPALAESFASDDAQEWTFRLRRGVHFHDGKPLTPADVVYSLMRHKDPAVGSKANAIAAQIDSVAADGPQAVKVRLKAPNADLPVLMGTFHFHIVADGTTDFRLANGTGPYRCQEFRPGVRSIAVRNPGYWKPGRPYVDTIECVGIVDEVARVNALLSGDIDLVSAVNPRSALRIAATPGFTFMTTQSGQYSDLVMRQDRGPGANPDFVLALKYLMDRELMMKVIAQGHAMVGNDQPIDPTHTFYAPGLPQRPYDPERARFHLRKAGMAGARLPIVASPAATYSVEIALVLQYAAARVGLELEVKRMPVDGYWSNHWMKHPLSFGNINPRASADAVFTQFYQSTSAWNATGWKNLRFDQLLVAARSELDENRRRALYADMQALVHDECGSGIPLFIASIDGLSSRVKGLSQIPLGGLMGYSFAENVWLEG</sequence>
<dbReference type="PIRSF" id="PIRSF002741">
    <property type="entry name" value="MppA"/>
    <property type="match status" value="1"/>
</dbReference>
<dbReference type="InterPro" id="IPR039424">
    <property type="entry name" value="SBP_5"/>
</dbReference>
<evidence type="ECO:0000256" key="2">
    <source>
        <dbReference type="ARBA" id="ARBA00022729"/>
    </source>
</evidence>
<evidence type="ECO:0000313" key="5">
    <source>
        <dbReference type="EMBL" id="TDN46952.1"/>
    </source>
</evidence>
<dbReference type="Proteomes" id="UP000295129">
    <property type="component" value="Unassembled WGS sequence"/>
</dbReference>
<protein>
    <submittedName>
        <fullName evidence="5">Peptide/nickel transport system substrate-binding protein</fullName>
    </submittedName>
</protein>